<dbReference type="RefSeq" id="WP_345647338.1">
    <property type="nucleotide sequence ID" value="NZ_BAABLY010000050.1"/>
</dbReference>
<gene>
    <name evidence="2" type="ORF">WHI96_23525</name>
</gene>
<accession>A0ABV1K0Q0</accession>
<dbReference type="EMBL" id="JBEDNP010000018">
    <property type="protein sequence ID" value="MEQ3541789.1"/>
    <property type="molecule type" value="Genomic_DNA"/>
</dbReference>
<name>A0ABV1K0Q0_9PSEU</name>
<comment type="caution">
    <text evidence="2">The sequence shown here is derived from an EMBL/GenBank/DDBJ whole genome shotgun (WGS) entry which is preliminary data.</text>
</comment>
<proteinExistence type="predicted"/>
<organism evidence="2 3">
    <name type="scientific">Pseudonocardia tropica</name>
    <dbReference type="NCBI Taxonomy" id="681289"/>
    <lineage>
        <taxon>Bacteria</taxon>
        <taxon>Bacillati</taxon>
        <taxon>Actinomycetota</taxon>
        <taxon>Actinomycetes</taxon>
        <taxon>Pseudonocardiales</taxon>
        <taxon>Pseudonocardiaceae</taxon>
        <taxon>Pseudonocardia</taxon>
    </lineage>
</organism>
<feature type="transmembrane region" description="Helical" evidence="1">
    <location>
        <begin position="132"/>
        <end position="150"/>
    </location>
</feature>
<evidence type="ECO:0000313" key="3">
    <source>
        <dbReference type="Proteomes" id="UP001464923"/>
    </source>
</evidence>
<protein>
    <submittedName>
        <fullName evidence="2">Uncharacterized protein</fullName>
    </submittedName>
</protein>
<evidence type="ECO:0000256" key="1">
    <source>
        <dbReference type="SAM" id="Phobius"/>
    </source>
</evidence>
<keyword evidence="1" id="KW-1133">Transmembrane helix</keyword>
<reference evidence="2 3" key="1">
    <citation type="submission" date="2024-03" db="EMBL/GenBank/DDBJ databases">
        <title>Draft genome sequence of Pseudonocardia tropica JCM 19149.</title>
        <authorList>
            <person name="Butdee W."/>
            <person name="Duangmal K."/>
        </authorList>
    </citation>
    <scope>NUCLEOTIDE SEQUENCE [LARGE SCALE GENOMIC DNA]</scope>
    <source>
        <strain evidence="2 3">JCM 19149</strain>
    </source>
</reference>
<sequence>MPDLEAFLTELDALDPAPAGIEVDADLLVRVELPTGVSSTARVVGRGRRVEVHVQRPEVLAGALGRAELGRVAEVLDGGGITVDVRGPAGPVATLGAGTRSRVGAVLTGSRRVAVAPAAAVRLGWSRAPLRAALAAAGGAAAATVVLWAVRAVRGRS</sequence>
<evidence type="ECO:0000313" key="2">
    <source>
        <dbReference type="EMBL" id="MEQ3541789.1"/>
    </source>
</evidence>
<keyword evidence="1" id="KW-0472">Membrane</keyword>
<dbReference type="Proteomes" id="UP001464923">
    <property type="component" value="Unassembled WGS sequence"/>
</dbReference>
<keyword evidence="3" id="KW-1185">Reference proteome</keyword>
<keyword evidence="1" id="KW-0812">Transmembrane</keyword>